<protein>
    <recommendedName>
        <fullName evidence="6">Serine/threonine-protein phosphatase 6 regulatory subunit 3</fullName>
    </recommendedName>
</protein>
<feature type="compositionally biased region" description="Basic and acidic residues" evidence="3">
    <location>
        <begin position="829"/>
        <end position="838"/>
    </location>
</feature>
<gene>
    <name evidence="4" type="ORF">CEUTPL_LOCUS3951</name>
</gene>
<feature type="region of interest" description="Disordered" evidence="3">
    <location>
        <begin position="652"/>
        <end position="695"/>
    </location>
</feature>
<dbReference type="GO" id="GO:0019903">
    <property type="term" value="F:protein phosphatase binding"/>
    <property type="evidence" value="ECO:0007669"/>
    <property type="project" value="InterPro"/>
</dbReference>
<keyword evidence="2" id="KW-0131">Cell cycle</keyword>
<reference evidence="4" key="1">
    <citation type="submission" date="2022-01" db="EMBL/GenBank/DDBJ databases">
        <authorList>
            <person name="King R."/>
        </authorList>
    </citation>
    <scope>NUCLEOTIDE SEQUENCE</scope>
</reference>
<evidence type="ECO:0000256" key="2">
    <source>
        <dbReference type="ARBA" id="ARBA00023306"/>
    </source>
</evidence>
<evidence type="ECO:0000313" key="4">
    <source>
        <dbReference type="EMBL" id="CAG9763286.1"/>
    </source>
</evidence>
<evidence type="ECO:0000313" key="5">
    <source>
        <dbReference type="Proteomes" id="UP001152799"/>
    </source>
</evidence>
<dbReference type="GO" id="GO:0019888">
    <property type="term" value="F:protein phosphatase regulator activity"/>
    <property type="evidence" value="ECO:0007669"/>
    <property type="project" value="TreeGrafter"/>
</dbReference>
<evidence type="ECO:0000256" key="3">
    <source>
        <dbReference type="SAM" id="MobiDB-lite"/>
    </source>
</evidence>
<dbReference type="EMBL" id="OU892289">
    <property type="protein sequence ID" value="CAG9763286.1"/>
    <property type="molecule type" value="Genomic_DNA"/>
</dbReference>
<sequence>MFWKYNTNSSSQMDALLAKEDVTLQEVMDSEDIISECRVQNKNLIDFLLKPDVMDELVTLTTREPSMEIGEKDRFKYPTVACELLTCDVPALNERLAGDERLLEKLYEFLGNEPPLNPLLASYFSKIMGGLIARKTEQNWLSYQLTCLQVLDFLKDRDTFLPFLLKNLRTSAIMDLTLKLMTQVEGVDIRHNILSWLDDHKLIQQLVCLLNPNSEKERHDNVAQLLCDFLKSARDTQNTSTERADPDPLLNTLESPETIKLLLDQIFDNEKCESSIVGGIQVLLTLLDVNNTSVRTPFFRSAASIATSIYSTNMSEEPVDLEHRQKVVRDTTEAIAFRIKDFHNLLLEPPKQCSVFTTIGLLDPPVGNTRLQIVRLLATLINSDYGQLYEQLMTLGTFTVLLDLFFKYSWNNFLHTQVENCMVIVLEAGANIDDGDTKNISPLCRHLIQDCHLLERIMKAWKDNDEQQTEKKAIRQGYMGHLISLVNTIVQIKSSTALGEQLKELKPETATELEEFIAKNLAEAIENQERLLGGQHPNNLEDNNDDFNDLPYPQNSVLQQQSFTHYQVQNLPTQYIDGYSGFSDDAFNDGDDTLQTIDNPSDNFVNFDLTENEMMQRDDLFKQVCAQSINTLFDAEDQIFEERDHTFQTVIEKKDQGEAADNSSDSDDESPPGGEDIMDVDPWSSPKADPWSTLASTTDATSDLWCEVSPTAGWANFSAASFYEKSQNSISETGLGIKEEASAVIKEEVSLEMKEEPSISTVTVESAGSISNMIVESAAAGDQLNTEESATVSDNVEGSSSNQSQPSMSLEGDKCISPIKPVENSLDEPVAHPHQDKV</sequence>
<dbReference type="PANTHER" id="PTHR12634:SF8">
    <property type="entry name" value="FIERY MOUNTAIN, ISOFORM D"/>
    <property type="match status" value="1"/>
</dbReference>
<evidence type="ECO:0000256" key="1">
    <source>
        <dbReference type="ARBA" id="ARBA00006180"/>
    </source>
</evidence>
<feature type="region of interest" description="Disordered" evidence="3">
    <location>
        <begin position="778"/>
        <end position="838"/>
    </location>
</feature>
<dbReference type="Proteomes" id="UP001152799">
    <property type="component" value="Chromosome 13"/>
</dbReference>
<feature type="compositionally biased region" description="Polar residues" evidence="3">
    <location>
        <begin position="783"/>
        <end position="798"/>
    </location>
</feature>
<dbReference type="GO" id="GO:0005634">
    <property type="term" value="C:nucleus"/>
    <property type="evidence" value="ECO:0007669"/>
    <property type="project" value="TreeGrafter"/>
</dbReference>
<dbReference type="OrthoDB" id="295029at2759"/>
<name>A0A9N9MI68_9CUCU</name>
<proteinExistence type="inferred from homology"/>
<evidence type="ECO:0008006" key="6">
    <source>
        <dbReference type="Google" id="ProtNLM"/>
    </source>
</evidence>
<dbReference type="Pfam" id="PF04499">
    <property type="entry name" value="SAPS"/>
    <property type="match status" value="1"/>
</dbReference>
<dbReference type="AlphaFoldDB" id="A0A9N9MI68"/>
<feature type="compositionally biased region" description="Low complexity" evidence="3">
    <location>
        <begin position="799"/>
        <end position="809"/>
    </location>
</feature>
<dbReference type="GO" id="GO:0005829">
    <property type="term" value="C:cytosol"/>
    <property type="evidence" value="ECO:0007669"/>
    <property type="project" value="TreeGrafter"/>
</dbReference>
<accession>A0A9N9MI68</accession>
<dbReference type="PANTHER" id="PTHR12634">
    <property type="entry name" value="SIT4 YEAST -ASSOCIATING PROTEIN-RELATED"/>
    <property type="match status" value="1"/>
</dbReference>
<organism evidence="4 5">
    <name type="scientific">Ceutorhynchus assimilis</name>
    <name type="common">cabbage seed weevil</name>
    <dbReference type="NCBI Taxonomy" id="467358"/>
    <lineage>
        <taxon>Eukaryota</taxon>
        <taxon>Metazoa</taxon>
        <taxon>Ecdysozoa</taxon>
        <taxon>Arthropoda</taxon>
        <taxon>Hexapoda</taxon>
        <taxon>Insecta</taxon>
        <taxon>Pterygota</taxon>
        <taxon>Neoptera</taxon>
        <taxon>Endopterygota</taxon>
        <taxon>Coleoptera</taxon>
        <taxon>Polyphaga</taxon>
        <taxon>Cucujiformia</taxon>
        <taxon>Curculionidae</taxon>
        <taxon>Ceutorhynchinae</taxon>
        <taxon>Ceutorhynchus</taxon>
    </lineage>
</organism>
<comment type="similarity">
    <text evidence="1">Belongs to the SAPS family.</text>
</comment>
<keyword evidence="5" id="KW-1185">Reference proteome</keyword>
<dbReference type="InterPro" id="IPR007587">
    <property type="entry name" value="SAPS"/>
</dbReference>